<keyword evidence="3" id="KW-0732">Signal</keyword>
<dbReference type="Proteomes" id="UP000595512">
    <property type="component" value="Chromosome"/>
</dbReference>
<dbReference type="InterPro" id="IPR000157">
    <property type="entry name" value="TIR_dom"/>
</dbReference>
<dbReference type="Gene3D" id="3.40.50.10140">
    <property type="entry name" value="Toll/interleukin-1 receptor homology (TIR) domain"/>
    <property type="match status" value="1"/>
</dbReference>
<dbReference type="GO" id="GO:0007165">
    <property type="term" value="P:signal transduction"/>
    <property type="evidence" value="ECO:0007669"/>
    <property type="project" value="InterPro"/>
</dbReference>
<evidence type="ECO:0000259" key="7">
    <source>
        <dbReference type="PROSITE" id="PS50104"/>
    </source>
</evidence>
<evidence type="ECO:0000313" key="9">
    <source>
        <dbReference type="Proteomes" id="UP000595512"/>
    </source>
</evidence>
<gene>
    <name evidence="8" type="ORF">JGZ69_07205</name>
</gene>
<evidence type="ECO:0000256" key="4">
    <source>
        <dbReference type="ARBA" id="ARBA00022989"/>
    </source>
</evidence>
<protein>
    <submittedName>
        <fullName evidence="8">TIR domain-containing protein</fullName>
    </submittedName>
</protein>
<reference evidence="8 9" key="1">
    <citation type="submission" date="2020-12" db="EMBL/GenBank/DDBJ databases">
        <title>Taxonomic evaluation of the Bacillus sporothermodurans group of bacteria based on whole genome sequences.</title>
        <authorList>
            <person name="Fiedler G."/>
            <person name="Herbstmann A.-D."/>
            <person name="Doll E."/>
            <person name="Wenning M."/>
            <person name="Brinks E."/>
            <person name="Kabisch J."/>
            <person name="Breitenwieser F."/>
            <person name="Lappann M."/>
            <person name="Boehnlein C."/>
            <person name="Franz C."/>
        </authorList>
    </citation>
    <scope>NUCLEOTIDE SEQUENCE [LARGE SCALE GENOMIC DNA]</scope>
    <source>
        <strain evidence="8 9">DSM 10599</strain>
    </source>
</reference>
<dbReference type="GeneID" id="67526412"/>
<keyword evidence="5" id="KW-0472">Membrane</keyword>
<dbReference type="GO" id="GO:0005886">
    <property type="term" value="C:plasma membrane"/>
    <property type="evidence" value="ECO:0007669"/>
    <property type="project" value="TreeGrafter"/>
</dbReference>
<feature type="coiled-coil region" evidence="6">
    <location>
        <begin position="8"/>
        <end position="42"/>
    </location>
</feature>
<evidence type="ECO:0000256" key="3">
    <source>
        <dbReference type="ARBA" id="ARBA00022729"/>
    </source>
</evidence>
<keyword evidence="2" id="KW-0812">Transmembrane</keyword>
<dbReference type="GO" id="GO:0038023">
    <property type="term" value="F:signaling receptor activity"/>
    <property type="evidence" value="ECO:0007669"/>
    <property type="project" value="TreeGrafter"/>
</dbReference>
<proteinExistence type="predicted"/>
<feature type="domain" description="TIR" evidence="7">
    <location>
        <begin position="141"/>
        <end position="279"/>
    </location>
</feature>
<evidence type="ECO:0000256" key="5">
    <source>
        <dbReference type="ARBA" id="ARBA00023136"/>
    </source>
</evidence>
<dbReference type="PANTHER" id="PTHR24365:SF541">
    <property type="entry name" value="PROTEIN TOLL-RELATED"/>
    <property type="match status" value="1"/>
</dbReference>
<evidence type="ECO:0000256" key="1">
    <source>
        <dbReference type="ARBA" id="ARBA00004370"/>
    </source>
</evidence>
<dbReference type="PANTHER" id="PTHR24365">
    <property type="entry name" value="TOLL-LIKE RECEPTOR"/>
    <property type="match status" value="1"/>
</dbReference>
<dbReference type="InterPro" id="IPR035897">
    <property type="entry name" value="Toll_tir_struct_dom_sf"/>
</dbReference>
<dbReference type="PROSITE" id="PS50104">
    <property type="entry name" value="TIR"/>
    <property type="match status" value="1"/>
</dbReference>
<evidence type="ECO:0000256" key="2">
    <source>
        <dbReference type="ARBA" id="ARBA00022692"/>
    </source>
</evidence>
<comment type="subcellular location">
    <subcellularLocation>
        <location evidence="1">Membrane</location>
    </subcellularLocation>
</comment>
<evidence type="ECO:0000256" key="6">
    <source>
        <dbReference type="SAM" id="Coils"/>
    </source>
</evidence>
<dbReference type="SMART" id="SM00255">
    <property type="entry name" value="TIR"/>
    <property type="match status" value="1"/>
</dbReference>
<keyword evidence="6" id="KW-0175">Coiled coil</keyword>
<dbReference type="AlphaFoldDB" id="A0AB37HMS2"/>
<accession>A0AB37HMS2</accession>
<dbReference type="EMBL" id="CP066701">
    <property type="protein sequence ID" value="QQX26612.1"/>
    <property type="molecule type" value="Genomic_DNA"/>
</dbReference>
<dbReference type="KEGG" id="hspo:JGZ69_07205"/>
<dbReference type="Pfam" id="PF13676">
    <property type="entry name" value="TIR_2"/>
    <property type="match status" value="1"/>
</dbReference>
<dbReference type="SUPFAM" id="SSF52200">
    <property type="entry name" value="Toll/Interleukin receptor TIR domain"/>
    <property type="match status" value="1"/>
</dbReference>
<name>A0AB37HMS2_9BACI</name>
<evidence type="ECO:0000313" key="8">
    <source>
        <dbReference type="EMBL" id="QQX26612.1"/>
    </source>
</evidence>
<dbReference type="RefSeq" id="WP_061793167.1">
    <property type="nucleotide sequence ID" value="NZ_CP066701.1"/>
</dbReference>
<organism evidence="8 9">
    <name type="scientific">Heyndrickxia sporothermodurans</name>
    <dbReference type="NCBI Taxonomy" id="46224"/>
    <lineage>
        <taxon>Bacteria</taxon>
        <taxon>Bacillati</taxon>
        <taxon>Bacillota</taxon>
        <taxon>Bacilli</taxon>
        <taxon>Bacillales</taxon>
        <taxon>Bacillaceae</taxon>
        <taxon>Heyndrickxia</taxon>
    </lineage>
</organism>
<sequence>MGINETNLKRLTEKDIQLQKKLTDARKKRDSLADKLIKLSNKRNKTKMDIQKMGKYNKDLLKQDKDITSLVEQIRKNTEGMNRYKGRLAKEQEKQFKTMLKSMESQSSTNLEYLNNYSEMSEKLNELSLDIKDSVKDKEIIEFDVFLSHSSLDKDIFVSELSEKLSNKGLKVFEDVKVFKIGQSQTDMMNMGILNSRFVIIFLSQNFIESGWSQYEFKSFLNREINEKRVIILPIWHEVSVDEVRQYNPYIVDKYAFNTSKQTLDEMVNQIHQVVLDSLN</sequence>
<keyword evidence="4" id="KW-1133">Transmembrane helix</keyword>